<feature type="transmembrane region" description="Helical" evidence="1">
    <location>
        <begin position="71"/>
        <end position="89"/>
    </location>
</feature>
<evidence type="ECO:0000313" key="3">
    <source>
        <dbReference type="Proteomes" id="UP000823736"/>
    </source>
</evidence>
<reference evidence="2" key="1">
    <citation type="submission" date="2021-03" db="EMBL/GenBank/DDBJ databases">
        <title>Genomic Encyclopedia of Type Strains, Phase IV (KMG-IV): sequencing the most valuable type-strain genomes for metagenomic binning, comparative biology and taxonomic classification.</title>
        <authorList>
            <person name="Goeker M."/>
        </authorList>
    </citation>
    <scope>NUCLEOTIDE SEQUENCE</scope>
    <source>
        <strain evidence="2">DSM 26232</strain>
    </source>
</reference>
<organism evidence="2 3">
    <name type="scientific">Halolamina salifodinae</name>
    <dbReference type="NCBI Taxonomy" id="1202767"/>
    <lineage>
        <taxon>Archaea</taxon>
        <taxon>Methanobacteriati</taxon>
        <taxon>Methanobacteriota</taxon>
        <taxon>Stenosarchaea group</taxon>
        <taxon>Halobacteria</taxon>
        <taxon>Halobacteriales</taxon>
        <taxon>Haloferacaceae</taxon>
    </lineage>
</organism>
<feature type="transmembrane region" description="Helical" evidence="1">
    <location>
        <begin position="48"/>
        <end position="65"/>
    </location>
</feature>
<sequence>MSVDDFRTHDGRCVVAEDRLRIQPGRRGLFGTLQQALTDDEIPPIRRAGVALFLVAAAVGAVLAVRTLPVWFSGAIAGLLLAWLAWKAIQSRDGEGEVVIPFADIEGIEPEYGLPLLTRPRFVIRYRSEGGVKRRYLLTPSRLYGFGAYERGKDLFEERGLLEQPTPDDEAA</sequence>
<comment type="caution">
    <text evidence="2">The sequence shown here is derived from an EMBL/GenBank/DDBJ whole genome shotgun (WGS) entry which is preliminary data.</text>
</comment>
<keyword evidence="1" id="KW-0472">Membrane</keyword>
<keyword evidence="3" id="KW-1185">Reference proteome</keyword>
<evidence type="ECO:0000313" key="2">
    <source>
        <dbReference type="EMBL" id="MBP1988091.1"/>
    </source>
</evidence>
<dbReference type="Proteomes" id="UP000823736">
    <property type="component" value="Unassembled WGS sequence"/>
</dbReference>
<accession>A0A8T4GYJ1</accession>
<dbReference type="OrthoDB" id="271511at2157"/>
<proteinExistence type="predicted"/>
<keyword evidence="1" id="KW-0812">Transmembrane</keyword>
<gene>
    <name evidence="2" type="ORF">J2753_002603</name>
</gene>
<keyword evidence="1" id="KW-1133">Transmembrane helix</keyword>
<name>A0A8T4GYJ1_9EURY</name>
<dbReference type="RefSeq" id="WP_209492441.1">
    <property type="nucleotide sequence ID" value="NZ_JAGGLC010000006.1"/>
</dbReference>
<protein>
    <submittedName>
        <fullName evidence="2">Uncharacterized protein</fullName>
    </submittedName>
</protein>
<dbReference type="EMBL" id="JAGGLC010000006">
    <property type="protein sequence ID" value="MBP1988091.1"/>
    <property type="molecule type" value="Genomic_DNA"/>
</dbReference>
<evidence type="ECO:0000256" key="1">
    <source>
        <dbReference type="SAM" id="Phobius"/>
    </source>
</evidence>
<dbReference type="AlphaFoldDB" id="A0A8T4GYJ1"/>